<dbReference type="AlphaFoldDB" id="A0A6J7Q6X8"/>
<reference evidence="2" key="1">
    <citation type="submission" date="2020-05" db="EMBL/GenBank/DDBJ databases">
        <authorList>
            <person name="Chiriac C."/>
            <person name="Salcher M."/>
            <person name="Ghai R."/>
            <person name="Kavagutti S V."/>
        </authorList>
    </citation>
    <scope>NUCLEOTIDE SEQUENCE</scope>
</reference>
<dbReference type="InterPro" id="IPR036396">
    <property type="entry name" value="Cyt_P450_sf"/>
</dbReference>
<dbReference type="Pfam" id="PF00067">
    <property type="entry name" value="p450"/>
    <property type="match status" value="1"/>
</dbReference>
<evidence type="ECO:0000256" key="1">
    <source>
        <dbReference type="ARBA" id="ARBA00010617"/>
    </source>
</evidence>
<dbReference type="GO" id="GO:0016705">
    <property type="term" value="F:oxidoreductase activity, acting on paired donors, with incorporation or reduction of molecular oxygen"/>
    <property type="evidence" value="ECO:0007669"/>
    <property type="project" value="InterPro"/>
</dbReference>
<dbReference type="PANTHER" id="PTHR46696">
    <property type="entry name" value="P450, PUTATIVE (EUROFUNG)-RELATED"/>
    <property type="match status" value="1"/>
</dbReference>
<dbReference type="GO" id="GO:0005506">
    <property type="term" value="F:iron ion binding"/>
    <property type="evidence" value="ECO:0007669"/>
    <property type="project" value="InterPro"/>
</dbReference>
<organism evidence="2">
    <name type="scientific">freshwater metagenome</name>
    <dbReference type="NCBI Taxonomy" id="449393"/>
    <lineage>
        <taxon>unclassified sequences</taxon>
        <taxon>metagenomes</taxon>
        <taxon>ecological metagenomes</taxon>
    </lineage>
</organism>
<dbReference type="EMBL" id="CAFBPN010000005">
    <property type="protein sequence ID" value="CAB5010262.1"/>
    <property type="molecule type" value="Genomic_DNA"/>
</dbReference>
<gene>
    <name evidence="2" type="ORF">UFOPK4098_00244</name>
    <name evidence="3" type="ORF">UFOPK4347_00439</name>
</gene>
<dbReference type="SUPFAM" id="SSF48264">
    <property type="entry name" value="Cytochrome P450"/>
    <property type="match status" value="1"/>
</dbReference>
<dbReference type="InterPro" id="IPR001128">
    <property type="entry name" value="Cyt_P450"/>
</dbReference>
<evidence type="ECO:0000313" key="2">
    <source>
        <dbReference type="EMBL" id="CAB5010262.1"/>
    </source>
</evidence>
<dbReference type="CDD" id="cd00302">
    <property type="entry name" value="cytochrome_P450"/>
    <property type="match status" value="1"/>
</dbReference>
<dbReference type="EMBL" id="CAFBQU010000007">
    <property type="protein sequence ID" value="CAB5062012.1"/>
    <property type="molecule type" value="Genomic_DNA"/>
</dbReference>
<accession>A0A6J7Q6X8</accession>
<comment type="similarity">
    <text evidence="1">Belongs to the cytochrome P450 family.</text>
</comment>
<proteinExistence type="inferred from homology"/>
<dbReference type="Gene3D" id="1.10.630.10">
    <property type="entry name" value="Cytochrome P450"/>
    <property type="match status" value="1"/>
</dbReference>
<dbReference type="GO" id="GO:0004497">
    <property type="term" value="F:monooxygenase activity"/>
    <property type="evidence" value="ECO:0007669"/>
    <property type="project" value="InterPro"/>
</dbReference>
<evidence type="ECO:0000313" key="3">
    <source>
        <dbReference type="EMBL" id="CAB5062012.1"/>
    </source>
</evidence>
<protein>
    <submittedName>
        <fullName evidence="2">Unannotated protein</fullName>
    </submittedName>
</protein>
<dbReference type="PANTHER" id="PTHR46696:SF1">
    <property type="entry name" value="CYTOCHROME P450 YJIB-RELATED"/>
    <property type="match status" value="1"/>
</dbReference>
<sequence length="399" mass="44064">MQQSVVHLSTWNEARDALRHRDLRQGLYDEGSALMDGVIVNLHGSDHLARRRLENRLFRRDTFLEWEQQLIPRLINDVFSQLADPTEGDMVQIARRTMMRLSSLVAGIDIGADLASFEKMSGLMAKLAAASTVVHATGDKNDIINEGNAALNTFLAEYFAASRHRREHLIVQATQGEMEWSDLPADVLTVLLTNQDNLDLPDNIIAREIAYFPWVGSHSTSAALVHALHHCFTWESEHNGTLSELAANAALLQRFVHESLRLHPASPEATRIATADVDLPCGVHIPAGATVVINMVSANRDPEVFGSTADAFDPHRNTPPQAPRWGLTFGTGFHACLGQELAGGLGEDQQQETPLYGAIVVMLQAVMQRGGIPHLTHQPELDVATRRPVWKHYPVSFVS</sequence>
<name>A0A6J7Q6X8_9ZZZZ</name>
<dbReference type="GO" id="GO:0020037">
    <property type="term" value="F:heme binding"/>
    <property type="evidence" value="ECO:0007669"/>
    <property type="project" value="InterPro"/>
</dbReference>